<evidence type="ECO:0000256" key="1">
    <source>
        <dbReference type="SAM" id="MobiDB-lite"/>
    </source>
</evidence>
<feature type="region of interest" description="Disordered" evidence="1">
    <location>
        <begin position="285"/>
        <end position="310"/>
    </location>
</feature>
<evidence type="ECO:0000259" key="2">
    <source>
        <dbReference type="PROSITE" id="PS50004"/>
    </source>
</evidence>
<gene>
    <name evidence="3" type="ORF">B9G98_03349</name>
</gene>
<dbReference type="OrthoDB" id="63267at2759"/>
<reference evidence="3 4" key="1">
    <citation type="submission" date="2017-04" db="EMBL/GenBank/DDBJ databases">
        <title>Genome sequencing of [Candida] sorbophila.</title>
        <authorList>
            <person name="Ahn J.O."/>
        </authorList>
    </citation>
    <scope>NUCLEOTIDE SEQUENCE [LARGE SCALE GENOMIC DNA]</scope>
    <source>
        <strain evidence="3 4">DS02</strain>
    </source>
</reference>
<comment type="caution">
    <text evidence="3">The sequence shown here is derived from an EMBL/GenBank/DDBJ whole genome shotgun (WGS) entry which is preliminary data.</text>
</comment>
<dbReference type="AlphaFoldDB" id="A0A2T0FL68"/>
<dbReference type="Pfam" id="PF00168">
    <property type="entry name" value="C2"/>
    <property type="match status" value="2"/>
</dbReference>
<dbReference type="GeneID" id="36517097"/>
<dbReference type="InterPro" id="IPR035892">
    <property type="entry name" value="C2_domain_sf"/>
</dbReference>
<keyword evidence="4" id="KW-1185">Reference proteome</keyword>
<protein>
    <recommendedName>
        <fullName evidence="2">C2 domain-containing protein</fullName>
    </recommendedName>
</protein>
<dbReference type="EMBL" id="NDIQ01000022">
    <property type="protein sequence ID" value="PRT55729.1"/>
    <property type="molecule type" value="Genomic_DNA"/>
</dbReference>
<proteinExistence type="predicted"/>
<name>A0A2T0FL68_9ASCO</name>
<feature type="compositionally biased region" description="Polar residues" evidence="1">
    <location>
        <begin position="32"/>
        <end position="41"/>
    </location>
</feature>
<feature type="region of interest" description="Disordered" evidence="1">
    <location>
        <begin position="32"/>
        <end position="79"/>
    </location>
</feature>
<dbReference type="RefSeq" id="XP_024665674.1">
    <property type="nucleotide sequence ID" value="XM_024809906.1"/>
</dbReference>
<feature type="compositionally biased region" description="Low complexity" evidence="1">
    <location>
        <begin position="62"/>
        <end position="72"/>
    </location>
</feature>
<dbReference type="SUPFAM" id="SSF49562">
    <property type="entry name" value="C2 domain (Calcium/lipid-binding domain, CaLB)"/>
    <property type="match status" value="1"/>
</dbReference>
<dbReference type="SMART" id="SM00239">
    <property type="entry name" value="C2"/>
    <property type="match status" value="1"/>
</dbReference>
<dbReference type="Gene3D" id="2.60.40.150">
    <property type="entry name" value="C2 domain"/>
    <property type="match status" value="1"/>
</dbReference>
<evidence type="ECO:0000313" key="3">
    <source>
        <dbReference type="EMBL" id="PRT55729.1"/>
    </source>
</evidence>
<feature type="domain" description="C2" evidence="2">
    <location>
        <begin position="75"/>
        <end position="216"/>
    </location>
</feature>
<dbReference type="Proteomes" id="UP000238350">
    <property type="component" value="Unassembled WGS sequence"/>
</dbReference>
<dbReference type="InterPro" id="IPR000008">
    <property type="entry name" value="C2_dom"/>
</dbReference>
<accession>A0A2T0FL68</accession>
<sequence>MARTFWGFGAAKAPEFKKDAVIPPSQPATTVLSTASANANSPFPDAPAQPAPAAGDVEMDDAAGAQPPAAGQETTQSDISIPIEVQQTKGKLSVRIIEARDLATVNENSNPYVVCTYSNSEHISRSANPNLEVPSGIAIPNSGRHQSSNLMLSKANSGVNKGGANPTWTEEAKFDLTSFESDLEVTIYDANNYDKFLGMCRIKPDFSQSRASDQWYDLQPRMEGERVSDDHYRGKYGTSFRPRMGVGEGIDLYDDKDIKMSESYYTSGIKNKFQADELDKEDELMRMEEEDEEDLRRDEDDFVAGQGFEL</sequence>
<dbReference type="PROSITE" id="PS50004">
    <property type="entry name" value="C2"/>
    <property type="match status" value="1"/>
</dbReference>
<organism evidence="3 4">
    <name type="scientific">Wickerhamiella sorbophila</name>
    <dbReference type="NCBI Taxonomy" id="45607"/>
    <lineage>
        <taxon>Eukaryota</taxon>
        <taxon>Fungi</taxon>
        <taxon>Dikarya</taxon>
        <taxon>Ascomycota</taxon>
        <taxon>Saccharomycotina</taxon>
        <taxon>Dipodascomycetes</taxon>
        <taxon>Dipodascales</taxon>
        <taxon>Trichomonascaceae</taxon>
        <taxon>Wickerhamiella</taxon>
    </lineage>
</organism>
<evidence type="ECO:0000313" key="4">
    <source>
        <dbReference type="Proteomes" id="UP000238350"/>
    </source>
</evidence>
<dbReference type="STRING" id="45607.A0A2T0FL68"/>